<dbReference type="EMBL" id="KI271584">
    <property type="protein sequence ID" value="ERL65820.1"/>
    <property type="molecule type" value="Genomic_DNA"/>
</dbReference>
<dbReference type="eggNOG" id="COG0456">
    <property type="taxonomic scope" value="Bacteria"/>
</dbReference>
<gene>
    <name evidence="4" type="ORF">L248_1896</name>
</gene>
<dbReference type="GO" id="GO:0016747">
    <property type="term" value="F:acyltransferase activity, transferring groups other than amino-acyl groups"/>
    <property type="evidence" value="ECO:0007669"/>
    <property type="project" value="InterPro"/>
</dbReference>
<evidence type="ECO:0000313" key="5">
    <source>
        <dbReference type="Proteomes" id="UP000030647"/>
    </source>
</evidence>
<reference evidence="5" key="1">
    <citation type="journal article" date="2013" name="Genome Announc.">
        <title>Whole-Genome Sequencing of Lactobacillus shenzhenensis Strain LY-73T.</title>
        <authorList>
            <person name="Lin Z."/>
            <person name="Liu Z."/>
            <person name="Yang R."/>
            <person name="Zou Y."/>
            <person name="Wan D."/>
            <person name="Chen J."/>
            <person name="Guo M."/>
            <person name="Zhao J."/>
            <person name="Fang C."/>
            <person name="Yang R."/>
            <person name="Liu F."/>
        </authorList>
    </citation>
    <scope>NUCLEOTIDE SEQUENCE [LARGE SCALE GENOMIC DNA]</scope>
    <source>
        <strain evidence="5">LY-73</strain>
    </source>
</reference>
<feature type="domain" description="N-acetyltransferase" evidence="3">
    <location>
        <begin position="4"/>
        <end position="149"/>
    </location>
</feature>
<organism evidence="4 5">
    <name type="scientific">Schleiferilactobacillus shenzhenensis LY-73</name>
    <dbReference type="NCBI Taxonomy" id="1231336"/>
    <lineage>
        <taxon>Bacteria</taxon>
        <taxon>Bacillati</taxon>
        <taxon>Bacillota</taxon>
        <taxon>Bacilli</taxon>
        <taxon>Lactobacillales</taxon>
        <taxon>Lactobacillaceae</taxon>
        <taxon>Schleiferilactobacillus</taxon>
    </lineage>
</organism>
<dbReference type="HOGENOM" id="CLU_116318_1_0_9"/>
<dbReference type="Gene3D" id="3.40.630.30">
    <property type="match status" value="1"/>
</dbReference>
<evidence type="ECO:0000313" key="4">
    <source>
        <dbReference type="EMBL" id="ERL65820.1"/>
    </source>
</evidence>
<dbReference type="Proteomes" id="UP000030647">
    <property type="component" value="Unassembled WGS sequence"/>
</dbReference>
<dbReference type="PANTHER" id="PTHR43877">
    <property type="entry name" value="AMINOALKYLPHOSPHONATE N-ACETYLTRANSFERASE-RELATED-RELATED"/>
    <property type="match status" value="1"/>
</dbReference>
<sequence>MPQLTYRPATAADAAALTVLLNRSFAHWHHDQVFKRFMRGHMTITPQYIAEGTVQIALQGSQMVGFYALTHYNARKILLDTFFIDPVYIGQGNGRAMYAAAKATAKALGYPVMVIMADPHALGFYEKMGAQLHNYWQPDKNEPLKLPVLNVAL</sequence>
<evidence type="ECO:0000256" key="1">
    <source>
        <dbReference type="ARBA" id="ARBA00022679"/>
    </source>
</evidence>
<dbReference type="InterPro" id="IPR050832">
    <property type="entry name" value="Bact_Acetyltransf"/>
</dbReference>
<keyword evidence="2" id="KW-0012">Acyltransferase</keyword>
<keyword evidence="1" id="KW-0808">Transferase</keyword>
<dbReference type="PROSITE" id="PS51186">
    <property type="entry name" value="GNAT"/>
    <property type="match status" value="1"/>
</dbReference>
<dbReference type="STRING" id="1231336.L248_1896"/>
<dbReference type="RefSeq" id="WP_022528763.1">
    <property type="nucleotide sequence ID" value="NZ_KI271584.1"/>
</dbReference>
<dbReference type="AlphaFoldDB" id="U4TQV7"/>
<evidence type="ECO:0000259" key="3">
    <source>
        <dbReference type="PROSITE" id="PS51186"/>
    </source>
</evidence>
<protein>
    <recommendedName>
        <fullName evidence="3">N-acetyltransferase domain-containing protein</fullName>
    </recommendedName>
</protein>
<name>U4TQV7_9LACO</name>
<evidence type="ECO:0000256" key="2">
    <source>
        <dbReference type="ARBA" id="ARBA00023315"/>
    </source>
</evidence>
<dbReference type="OrthoDB" id="9800797at2"/>
<dbReference type="Pfam" id="PF00583">
    <property type="entry name" value="Acetyltransf_1"/>
    <property type="match status" value="1"/>
</dbReference>
<accession>U4TQV7</accession>
<dbReference type="SUPFAM" id="SSF55729">
    <property type="entry name" value="Acyl-CoA N-acyltransferases (Nat)"/>
    <property type="match status" value="1"/>
</dbReference>
<keyword evidence="5" id="KW-1185">Reference proteome</keyword>
<dbReference type="InterPro" id="IPR016181">
    <property type="entry name" value="Acyl_CoA_acyltransferase"/>
</dbReference>
<proteinExistence type="predicted"/>
<dbReference type="InterPro" id="IPR000182">
    <property type="entry name" value="GNAT_dom"/>
</dbReference>